<dbReference type="AlphaFoldDB" id="K6X943"/>
<evidence type="ECO:0000313" key="3">
    <source>
        <dbReference type="Proteomes" id="UP000006327"/>
    </source>
</evidence>
<keyword evidence="1" id="KW-0472">Membrane</keyword>
<reference evidence="2 3" key="1">
    <citation type="journal article" date="2017" name="Antonie Van Leeuwenhoek">
        <title>Rhizobium rhizosphaerae sp. nov., a novel species isolated from rice rhizosphere.</title>
        <authorList>
            <person name="Zhao J.J."/>
            <person name="Zhang J."/>
            <person name="Zhang R.J."/>
            <person name="Zhang C.W."/>
            <person name="Yin H.Q."/>
            <person name="Zhang X.X."/>
        </authorList>
    </citation>
    <scope>NUCLEOTIDE SEQUENCE [LARGE SCALE GENOMIC DNA]</scope>
    <source>
        <strain evidence="2 3">BSs20135</strain>
    </source>
</reference>
<proteinExistence type="predicted"/>
<gene>
    <name evidence="2" type="ORF">GARC_0172</name>
</gene>
<dbReference type="STRING" id="493475.GARC_0172"/>
<comment type="caution">
    <text evidence="2">The sequence shown here is derived from an EMBL/GenBank/DDBJ whole genome shotgun (WGS) entry which is preliminary data.</text>
</comment>
<keyword evidence="1" id="KW-0812">Transmembrane</keyword>
<sequence>MSIKHSGKHYLQMSYRIKTLGFSSIVKTVMSLFLVLTI</sequence>
<evidence type="ECO:0000256" key="1">
    <source>
        <dbReference type="SAM" id="Phobius"/>
    </source>
</evidence>
<protein>
    <submittedName>
        <fullName evidence="2">Uncharacterized protein</fullName>
    </submittedName>
</protein>
<feature type="transmembrane region" description="Helical" evidence="1">
    <location>
        <begin position="20"/>
        <end position="37"/>
    </location>
</feature>
<dbReference type="Proteomes" id="UP000006327">
    <property type="component" value="Unassembled WGS sequence"/>
</dbReference>
<dbReference type="EMBL" id="BAEO01000004">
    <property type="protein sequence ID" value="GAC17154.1"/>
    <property type="molecule type" value="Genomic_DNA"/>
</dbReference>
<keyword evidence="1" id="KW-1133">Transmembrane helix</keyword>
<evidence type="ECO:0000313" key="2">
    <source>
        <dbReference type="EMBL" id="GAC17154.1"/>
    </source>
</evidence>
<accession>K6X943</accession>
<name>K6X943_9ALTE</name>
<keyword evidence="3" id="KW-1185">Reference proteome</keyword>
<organism evidence="2 3">
    <name type="scientific">Paraglaciecola arctica BSs20135</name>
    <dbReference type="NCBI Taxonomy" id="493475"/>
    <lineage>
        <taxon>Bacteria</taxon>
        <taxon>Pseudomonadati</taxon>
        <taxon>Pseudomonadota</taxon>
        <taxon>Gammaproteobacteria</taxon>
        <taxon>Alteromonadales</taxon>
        <taxon>Alteromonadaceae</taxon>
        <taxon>Paraglaciecola</taxon>
    </lineage>
</organism>